<feature type="region of interest" description="Disordered" evidence="1">
    <location>
        <begin position="17"/>
        <end position="55"/>
    </location>
</feature>
<organism evidence="2 3">
    <name type="scientific">Helianthus annuus</name>
    <name type="common">Common sunflower</name>
    <dbReference type="NCBI Taxonomy" id="4232"/>
    <lineage>
        <taxon>Eukaryota</taxon>
        <taxon>Viridiplantae</taxon>
        <taxon>Streptophyta</taxon>
        <taxon>Embryophyta</taxon>
        <taxon>Tracheophyta</taxon>
        <taxon>Spermatophyta</taxon>
        <taxon>Magnoliopsida</taxon>
        <taxon>eudicotyledons</taxon>
        <taxon>Gunneridae</taxon>
        <taxon>Pentapetalae</taxon>
        <taxon>asterids</taxon>
        <taxon>campanulids</taxon>
        <taxon>Asterales</taxon>
        <taxon>Asteraceae</taxon>
        <taxon>Asteroideae</taxon>
        <taxon>Heliantheae alliance</taxon>
        <taxon>Heliantheae</taxon>
        <taxon>Helianthus</taxon>
    </lineage>
</organism>
<reference evidence="2" key="1">
    <citation type="journal article" date="2017" name="Nature">
        <title>The sunflower genome provides insights into oil metabolism, flowering and Asterid evolution.</title>
        <authorList>
            <person name="Badouin H."/>
            <person name="Gouzy J."/>
            <person name="Grassa C.J."/>
            <person name="Murat F."/>
            <person name="Staton S.E."/>
            <person name="Cottret L."/>
            <person name="Lelandais-Briere C."/>
            <person name="Owens G.L."/>
            <person name="Carrere S."/>
            <person name="Mayjonade B."/>
            <person name="Legrand L."/>
            <person name="Gill N."/>
            <person name="Kane N.C."/>
            <person name="Bowers J.E."/>
            <person name="Hubner S."/>
            <person name="Bellec A."/>
            <person name="Berard A."/>
            <person name="Berges H."/>
            <person name="Blanchet N."/>
            <person name="Boniface M.C."/>
            <person name="Brunel D."/>
            <person name="Catrice O."/>
            <person name="Chaidir N."/>
            <person name="Claudel C."/>
            <person name="Donnadieu C."/>
            <person name="Faraut T."/>
            <person name="Fievet G."/>
            <person name="Helmstetter N."/>
            <person name="King M."/>
            <person name="Knapp S.J."/>
            <person name="Lai Z."/>
            <person name="Le Paslier M.C."/>
            <person name="Lippi Y."/>
            <person name="Lorenzon L."/>
            <person name="Mandel J.R."/>
            <person name="Marage G."/>
            <person name="Marchand G."/>
            <person name="Marquand E."/>
            <person name="Bret-Mestries E."/>
            <person name="Morien E."/>
            <person name="Nambeesan S."/>
            <person name="Nguyen T."/>
            <person name="Pegot-Espagnet P."/>
            <person name="Pouilly N."/>
            <person name="Raftis F."/>
            <person name="Sallet E."/>
            <person name="Schiex T."/>
            <person name="Thomas J."/>
            <person name="Vandecasteele C."/>
            <person name="Vares D."/>
            <person name="Vear F."/>
            <person name="Vautrin S."/>
            <person name="Crespi M."/>
            <person name="Mangin B."/>
            <person name="Burke J.M."/>
            <person name="Salse J."/>
            <person name="Munos S."/>
            <person name="Vincourt P."/>
            <person name="Rieseberg L.H."/>
            <person name="Langlade N.B."/>
        </authorList>
    </citation>
    <scope>NUCLEOTIDE SEQUENCE</scope>
    <source>
        <tissue evidence="2">Leaves</tissue>
    </source>
</reference>
<reference evidence="2" key="2">
    <citation type="submission" date="2020-06" db="EMBL/GenBank/DDBJ databases">
        <title>Helianthus annuus Genome sequencing and assembly Release 2.</title>
        <authorList>
            <person name="Gouzy J."/>
            <person name="Langlade N."/>
            <person name="Munos S."/>
        </authorList>
    </citation>
    <scope>NUCLEOTIDE SEQUENCE</scope>
    <source>
        <tissue evidence="2">Leaves</tissue>
    </source>
</reference>
<evidence type="ECO:0000313" key="3">
    <source>
        <dbReference type="Proteomes" id="UP000215914"/>
    </source>
</evidence>
<protein>
    <submittedName>
        <fullName evidence="2">Uncharacterized protein</fullName>
    </submittedName>
</protein>
<accession>A0A9K3HCM7</accession>
<dbReference type="EMBL" id="MNCJ02000328">
    <property type="protein sequence ID" value="KAF5774146.1"/>
    <property type="molecule type" value="Genomic_DNA"/>
</dbReference>
<sequence length="55" mass="6279">MLKHHLLRKILKKMDKKVFAGQPNRPPGPVLTQYDPLIMPPLKGSRKGNLVDHPQ</sequence>
<evidence type="ECO:0000313" key="2">
    <source>
        <dbReference type="EMBL" id="KAF5774146.1"/>
    </source>
</evidence>
<dbReference type="Gramene" id="mRNA:HanXRQr2_Chr13g0596911">
    <property type="protein sequence ID" value="CDS:HanXRQr2_Chr13g0596911.1"/>
    <property type="gene ID" value="HanXRQr2_Chr13g0596911"/>
</dbReference>
<dbReference type="AlphaFoldDB" id="A0A9K3HCM7"/>
<proteinExistence type="predicted"/>
<evidence type="ECO:0000256" key="1">
    <source>
        <dbReference type="SAM" id="MobiDB-lite"/>
    </source>
</evidence>
<comment type="caution">
    <text evidence="2">The sequence shown here is derived from an EMBL/GenBank/DDBJ whole genome shotgun (WGS) entry which is preliminary data.</text>
</comment>
<dbReference type="Proteomes" id="UP000215914">
    <property type="component" value="Unassembled WGS sequence"/>
</dbReference>
<name>A0A9K3HCM7_HELAN</name>
<keyword evidence="3" id="KW-1185">Reference proteome</keyword>
<gene>
    <name evidence="2" type="ORF">HanXRQr2_Chr13g0596911</name>
</gene>